<name>A0ABR2LKM5_9ASPA</name>
<evidence type="ECO:0000256" key="1">
    <source>
        <dbReference type="ARBA" id="ARBA00004167"/>
    </source>
</evidence>
<dbReference type="InterPro" id="IPR015425">
    <property type="entry name" value="FH2_Formin"/>
</dbReference>
<feature type="compositionally biased region" description="Pro residues" evidence="5">
    <location>
        <begin position="326"/>
        <end position="341"/>
    </location>
</feature>
<reference evidence="9 10" key="1">
    <citation type="journal article" date="2022" name="Nat. Plants">
        <title>Genomes of leafy and leafless Platanthera orchids illuminate the evolution of mycoheterotrophy.</title>
        <authorList>
            <person name="Li M.H."/>
            <person name="Liu K.W."/>
            <person name="Li Z."/>
            <person name="Lu H.C."/>
            <person name="Ye Q.L."/>
            <person name="Zhang D."/>
            <person name="Wang J.Y."/>
            <person name="Li Y.F."/>
            <person name="Zhong Z.M."/>
            <person name="Liu X."/>
            <person name="Yu X."/>
            <person name="Liu D.K."/>
            <person name="Tu X.D."/>
            <person name="Liu B."/>
            <person name="Hao Y."/>
            <person name="Liao X.Y."/>
            <person name="Jiang Y.T."/>
            <person name="Sun W.H."/>
            <person name="Chen J."/>
            <person name="Chen Y.Q."/>
            <person name="Ai Y."/>
            <person name="Zhai J.W."/>
            <person name="Wu S.S."/>
            <person name="Zhou Z."/>
            <person name="Hsiao Y.Y."/>
            <person name="Wu W.L."/>
            <person name="Chen Y.Y."/>
            <person name="Lin Y.F."/>
            <person name="Hsu J.L."/>
            <person name="Li C.Y."/>
            <person name="Wang Z.W."/>
            <person name="Zhao X."/>
            <person name="Zhong W.Y."/>
            <person name="Ma X.K."/>
            <person name="Ma L."/>
            <person name="Huang J."/>
            <person name="Chen G.Z."/>
            <person name="Huang M.Z."/>
            <person name="Huang L."/>
            <person name="Peng D.H."/>
            <person name="Luo Y.B."/>
            <person name="Zou S.Q."/>
            <person name="Chen S.P."/>
            <person name="Lan S."/>
            <person name="Tsai W.C."/>
            <person name="Van de Peer Y."/>
            <person name="Liu Z.J."/>
        </authorList>
    </citation>
    <scope>NUCLEOTIDE SEQUENCE [LARGE SCALE GENOMIC DNA]</scope>
    <source>
        <strain evidence="9">Lor288</strain>
    </source>
</reference>
<dbReference type="SUPFAM" id="SSF101447">
    <property type="entry name" value="Formin homology 2 domain (FH2 domain)"/>
    <property type="match status" value="1"/>
</dbReference>
<dbReference type="Pfam" id="PF02181">
    <property type="entry name" value="FH2"/>
    <property type="match status" value="1"/>
</dbReference>
<keyword evidence="6" id="KW-1133">Transmembrane helix</keyword>
<evidence type="ECO:0000313" key="10">
    <source>
        <dbReference type="Proteomes" id="UP001412067"/>
    </source>
</evidence>
<feature type="compositionally biased region" description="Pro residues" evidence="5">
    <location>
        <begin position="398"/>
        <end position="408"/>
    </location>
</feature>
<feature type="compositionally biased region" description="Pro residues" evidence="5">
    <location>
        <begin position="373"/>
        <end position="390"/>
    </location>
</feature>
<protein>
    <recommendedName>
        <fullName evidence="4">Formin-like protein</fullName>
    </recommendedName>
</protein>
<gene>
    <name evidence="9" type="primary">FH11</name>
    <name evidence="9" type="ORF">KSP40_PGU017347</name>
</gene>
<dbReference type="PANTHER" id="PTHR23213">
    <property type="entry name" value="FORMIN-RELATED"/>
    <property type="match status" value="1"/>
</dbReference>
<feature type="signal peptide" evidence="7">
    <location>
        <begin position="1"/>
        <end position="20"/>
    </location>
</feature>
<keyword evidence="10" id="KW-1185">Reference proteome</keyword>
<evidence type="ECO:0000259" key="8">
    <source>
        <dbReference type="PROSITE" id="PS51444"/>
    </source>
</evidence>
<dbReference type="PROSITE" id="PS51444">
    <property type="entry name" value="FH2"/>
    <property type="match status" value="1"/>
</dbReference>
<evidence type="ECO:0000256" key="7">
    <source>
        <dbReference type="SAM" id="SignalP"/>
    </source>
</evidence>
<feature type="compositionally biased region" description="Low complexity" evidence="5">
    <location>
        <begin position="342"/>
        <end position="355"/>
    </location>
</feature>
<dbReference type="SMART" id="SM00498">
    <property type="entry name" value="FH2"/>
    <property type="match status" value="1"/>
</dbReference>
<keyword evidence="6" id="KW-0812">Transmembrane</keyword>
<feature type="compositionally biased region" description="Polar residues" evidence="5">
    <location>
        <begin position="309"/>
        <end position="322"/>
    </location>
</feature>
<proteinExistence type="inferred from homology"/>
<dbReference type="InterPro" id="IPR027643">
    <property type="entry name" value="Formin-like_plant"/>
</dbReference>
<comment type="caution">
    <text evidence="9">The sequence shown here is derived from an EMBL/GenBank/DDBJ whole genome shotgun (WGS) entry which is preliminary data.</text>
</comment>
<organism evidence="9 10">
    <name type="scientific">Platanthera guangdongensis</name>
    <dbReference type="NCBI Taxonomy" id="2320717"/>
    <lineage>
        <taxon>Eukaryota</taxon>
        <taxon>Viridiplantae</taxon>
        <taxon>Streptophyta</taxon>
        <taxon>Embryophyta</taxon>
        <taxon>Tracheophyta</taxon>
        <taxon>Spermatophyta</taxon>
        <taxon>Magnoliopsida</taxon>
        <taxon>Liliopsida</taxon>
        <taxon>Asparagales</taxon>
        <taxon>Orchidaceae</taxon>
        <taxon>Orchidoideae</taxon>
        <taxon>Orchideae</taxon>
        <taxon>Orchidinae</taxon>
        <taxon>Platanthera</taxon>
    </lineage>
</organism>
<feature type="chain" id="PRO_5047168153" description="Formin-like protein" evidence="7">
    <location>
        <begin position="21"/>
        <end position="889"/>
    </location>
</feature>
<dbReference type="PANTHER" id="PTHR23213:SF269">
    <property type="entry name" value="FORMIN-LIKE PROTEIN 5"/>
    <property type="match status" value="1"/>
</dbReference>
<feature type="compositionally biased region" description="Low complexity" evidence="5">
    <location>
        <begin position="409"/>
        <end position="427"/>
    </location>
</feature>
<comment type="subcellular location">
    <subcellularLocation>
        <location evidence="1">Membrane</location>
        <topology evidence="1">Single-pass membrane protein</topology>
    </subcellularLocation>
</comment>
<evidence type="ECO:0000256" key="5">
    <source>
        <dbReference type="SAM" id="MobiDB-lite"/>
    </source>
</evidence>
<evidence type="ECO:0000313" key="9">
    <source>
        <dbReference type="EMBL" id="KAK8942107.1"/>
    </source>
</evidence>
<feature type="compositionally biased region" description="Pro residues" evidence="5">
    <location>
        <begin position="356"/>
        <end position="365"/>
    </location>
</feature>
<sequence length="889" mass="98065">MGMRFTIVYAVLLLYSIQRGLFIGAHDSILAPFSDIEEDLRIMWMQIEHIWSKCKLDFLGMKSAPRVVSSLPPDDNGDKSTKLDIVVTTGHLSTEMKHYVFDCLMKQNPHFFIFESAISAKNTNDDHMTTMLDQEYLLRKHIAGLSVNKKFPFSSFLAPAVVPRRRTQASSQAPMPEDDPEDFSPTPLPNGNFNPDINNPISQHVVTPSEKQNNKTKTIIIAVVVTATVTLTLAAVCFCCFYRYLARKYQFGHGRRDERPLLSLSVNDFSGSSHVSIGKNGALSFKVVPNQNVQVVSSDNMIRHEVNEVHSTVSSSTKQTIEPSFAPTPSPSPSPPLPPKTPLSRMGSTTPSLLTPKPPPAPPTVGPSLSKTAPPPPKGGHPPPPPPKGGPPQQKGGPLPPKGPPHPPQTSSSSSTIPSASSHLSTSAFGSGDAKTKLKPFFWDKVMANPDQSMVWHQIKSGSFQFNEEMIESLFGYNATEQRRSDAKKDLANDVSNNRIQILDPKKSQNLAISIKAWNVKVEEVCDALMEGNELPVDLLQVLLRLAPTTDEELKLRLFNDNTNFLGPAEQFLKTLSNIPFAFKRMDAFLFMAILPEESTYMEESLATLEATCKELRNSRLFLKLLEAVLKTGNRMNDGTFRGSAQAFKLDTLLKLSDVKGADGKTTLLHFVVREIIKSEGKRAARVARESRSNSIVIIADDFAQDVPEESEDQYRALGLKVVSSLNHELENVKKAAGLDADALTSAVSNLGHRLVKTKAFLNTDMRNLKEDSGFHVLLKAFVESADADISGLLEKENQVKLSVKNTTDYFHGTAGREEGLRLFVIVRDFLGMLDKACREVREASKKVIINPRNKDNPTSQPVLEQLQVLFPAIKSRNGEGFSSDDEGS</sequence>
<evidence type="ECO:0000256" key="3">
    <source>
        <dbReference type="ARBA" id="ARBA00025793"/>
    </source>
</evidence>
<dbReference type="Gene3D" id="1.20.58.2220">
    <property type="entry name" value="Formin, FH2 domain"/>
    <property type="match status" value="1"/>
</dbReference>
<evidence type="ECO:0000256" key="4">
    <source>
        <dbReference type="RuleBase" id="RU361260"/>
    </source>
</evidence>
<keyword evidence="2 7" id="KW-0732">Signal</keyword>
<feature type="region of interest" description="Disordered" evidence="5">
    <location>
        <begin position="309"/>
        <end position="432"/>
    </location>
</feature>
<evidence type="ECO:0000256" key="2">
    <source>
        <dbReference type="ARBA" id="ARBA00022729"/>
    </source>
</evidence>
<dbReference type="InterPro" id="IPR042201">
    <property type="entry name" value="FH2_Formin_sf"/>
</dbReference>
<dbReference type="EMBL" id="JBBWWR010000019">
    <property type="protein sequence ID" value="KAK8942107.1"/>
    <property type="molecule type" value="Genomic_DNA"/>
</dbReference>
<keyword evidence="6" id="KW-0472">Membrane</keyword>
<dbReference type="Proteomes" id="UP001412067">
    <property type="component" value="Unassembled WGS sequence"/>
</dbReference>
<accession>A0ABR2LKM5</accession>
<feature type="domain" description="FH2" evidence="8">
    <location>
        <begin position="428"/>
        <end position="860"/>
    </location>
</feature>
<feature type="transmembrane region" description="Helical" evidence="6">
    <location>
        <begin position="219"/>
        <end position="245"/>
    </location>
</feature>
<evidence type="ECO:0000256" key="6">
    <source>
        <dbReference type="SAM" id="Phobius"/>
    </source>
</evidence>
<comment type="similarity">
    <text evidence="3">Belongs to the formin-like family. Class-I subfamily.</text>
</comment>
<feature type="region of interest" description="Disordered" evidence="5">
    <location>
        <begin position="164"/>
        <end position="192"/>
    </location>
</feature>